<reference evidence="1 2" key="1">
    <citation type="submission" date="2023-08" db="EMBL/GenBank/DDBJ databases">
        <title>Genome sequencing of plant associated microbes to promote plant fitness in Sorghum bicolor and Oryza sativa.</title>
        <authorList>
            <person name="Coleman-Derr D."/>
        </authorList>
    </citation>
    <scope>NUCLEOTIDE SEQUENCE [LARGE SCALE GENOMIC DNA]</scope>
    <source>
        <strain evidence="1 2">SLBN-33</strain>
    </source>
</reference>
<name>A0ABD5CJC3_9BURK</name>
<evidence type="ECO:0000313" key="1">
    <source>
        <dbReference type="EMBL" id="MDR6204650.1"/>
    </source>
</evidence>
<evidence type="ECO:0000313" key="2">
    <source>
        <dbReference type="Proteomes" id="UP001245184"/>
    </source>
</evidence>
<dbReference type="Proteomes" id="UP001245184">
    <property type="component" value="Unassembled WGS sequence"/>
</dbReference>
<evidence type="ECO:0008006" key="3">
    <source>
        <dbReference type="Google" id="ProtNLM"/>
    </source>
</evidence>
<sequence length="133" mass="13997">MTPHSRNRLTAWLGLIAMWLVVFAPVVSQTLVSNRAQEPIAALCSALQTVQPGAMQHASRADTSAVHLSHDDAFGACGYCHLLQHHVAMPTVAAAQPPVVIVMTGTAPPTLSTRFTPLGAFPSGRPRAPPSVS</sequence>
<dbReference type="AlphaFoldDB" id="A0ABD5CJC3"/>
<organism evidence="1 2">
    <name type="scientific">Paraburkholderia graminis</name>
    <dbReference type="NCBI Taxonomy" id="60548"/>
    <lineage>
        <taxon>Bacteria</taxon>
        <taxon>Pseudomonadati</taxon>
        <taxon>Pseudomonadota</taxon>
        <taxon>Betaproteobacteria</taxon>
        <taxon>Burkholderiales</taxon>
        <taxon>Burkholderiaceae</taxon>
        <taxon>Paraburkholderia</taxon>
    </lineage>
</organism>
<comment type="caution">
    <text evidence="1">The sequence shown here is derived from an EMBL/GenBank/DDBJ whole genome shotgun (WGS) entry which is preliminary data.</text>
</comment>
<dbReference type="InterPro" id="IPR021333">
    <property type="entry name" value="DUF2946"/>
</dbReference>
<proteinExistence type="predicted"/>
<dbReference type="Pfam" id="PF11162">
    <property type="entry name" value="DUF2946"/>
    <property type="match status" value="1"/>
</dbReference>
<dbReference type="EMBL" id="JAVIZN010000002">
    <property type="protein sequence ID" value="MDR6204650.1"/>
    <property type="molecule type" value="Genomic_DNA"/>
</dbReference>
<protein>
    <recommendedName>
        <fullName evidence="3">DUF2946 domain-containing protein</fullName>
    </recommendedName>
</protein>
<gene>
    <name evidence="1" type="ORF">QF025_003370</name>
</gene>
<dbReference type="RefSeq" id="WP_029970176.1">
    <property type="nucleotide sequence ID" value="NZ_ATXV01000010.1"/>
</dbReference>
<accession>A0ABD5CJC3</accession>